<evidence type="ECO:0008006" key="4">
    <source>
        <dbReference type="Google" id="ProtNLM"/>
    </source>
</evidence>
<feature type="chain" id="PRO_5020465124" description="Periplasmic protein" evidence="1">
    <location>
        <begin position="19"/>
        <end position="114"/>
    </location>
</feature>
<evidence type="ECO:0000313" key="3">
    <source>
        <dbReference type="Proteomes" id="UP000310353"/>
    </source>
</evidence>
<feature type="signal peptide" evidence="1">
    <location>
        <begin position="1"/>
        <end position="18"/>
    </location>
</feature>
<name>A0A4U7BG96_9BACT</name>
<dbReference type="RefSeq" id="WP_137622772.1">
    <property type="nucleotide sequence ID" value="NZ_NXMA01000014.1"/>
</dbReference>
<proteinExistence type="predicted"/>
<sequence length="114" mass="12667">MKKMFFLAACLTSTILLADSVKLEGTIAQVYDNNKTLLIDSIYGGQMAIKVLPNTEIEMDDCGIFGTDKEGTFKDLKVGDFLESKIFYGMPITPNTPAIPVARKIEIQCYKKAY</sequence>
<keyword evidence="3" id="KW-1185">Reference proteome</keyword>
<keyword evidence="1" id="KW-0732">Signal</keyword>
<dbReference type="OrthoDB" id="5329500at2"/>
<accession>A0A4U7BG96</accession>
<dbReference type="AlphaFoldDB" id="A0A4U7BG96"/>
<evidence type="ECO:0000313" key="2">
    <source>
        <dbReference type="EMBL" id="TKX30723.1"/>
    </source>
</evidence>
<comment type="caution">
    <text evidence="2">The sequence shown here is derived from an EMBL/GenBank/DDBJ whole genome shotgun (WGS) entry which is preliminary data.</text>
</comment>
<protein>
    <recommendedName>
        <fullName evidence="4">Periplasmic protein</fullName>
    </recommendedName>
</protein>
<dbReference type="Proteomes" id="UP000310353">
    <property type="component" value="Unassembled WGS sequence"/>
</dbReference>
<gene>
    <name evidence="2" type="ORF">CQA76_07450</name>
</gene>
<reference evidence="2 3" key="1">
    <citation type="submission" date="2018-05" db="EMBL/GenBank/DDBJ databases">
        <title>Novel Campyloabacter and Helicobacter Species and Strains.</title>
        <authorList>
            <person name="Mannion A.J."/>
            <person name="Shen Z."/>
            <person name="Fox J.G."/>
        </authorList>
    </citation>
    <scope>NUCLEOTIDE SEQUENCE [LARGE SCALE GENOMIC DNA]</scope>
    <source>
        <strain evidence="3">MIT17-670</strain>
    </source>
</reference>
<dbReference type="EMBL" id="NXMA01000014">
    <property type="protein sequence ID" value="TKX30723.1"/>
    <property type="molecule type" value="Genomic_DNA"/>
</dbReference>
<organism evidence="2 3">
    <name type="scientific">Campylobacter aviculae</name>
    <dbReference type="NCBI Taxonomy" id="2510190"/>
    <lineage>
        <taxon>Bacteria</taxon>
        <taxon>Pseudomonadati</taxon>
        <taxon>Campylobacterota</taxon>
        <taxon>Epsilonproteobacteria</taxon>
        <taxon>Campylobacterales</taxon>
        <taxon>Campylobacteraceae</taxon>
        <taxon>Campylobacter</taxon>
    </lineage>
</organism>
<evidence type="ECO:0000256" key="1">
    <source>
        <dbReference type="SAM" id="SignalP"/>
    </source>
</evidence>